<dbReference type="GO" id="GO:0140801">
    <property type="term" value="F:histone H2AXY142 kinase activity"/>
    <property type="evidence" value="ECO:0007669"/>
    <property type="project" value="InterPro"/>
</dbReference>
<proteinExistence type="predicted"/>
<keyword evidence="2" id="KW-0539">Nucleus</keyword>
<keyword evidence="3" id="KW-0175">Coiled coil</keyword>
<evidence type="ECO:0000256" key="4">
    <source>
        <dbReference type="SAM" id="MobiDB-lite"/>
    </source>
</evidence>
<reference evidence="6 7" key="1">
    <citation type="submission" date="2024-05" db="EMBL/GenBank/DDBJ databases">
        <authorList>
            <person name="Wallberg A."/>
        </authorList>
    </citation>
    <scope>NUCLEOTIDE SEQUENCE [LARGE SCALE GENOMIC DNA]</scope>
</reference>
<gene>
    <name evidence="6" type="ORF">MNOR_LOCUS28638</name>
</gene>
<dbReference type="AlphaFoldDB" id="A0AAV2RV03"/>
<protein>
    <recommendedName>
        <fullName evidence="5">DDT domain-containing protein</fullName>
    </recommendedName>
</protein>
<dbReference type="EMBL" id="CAXKWB010031948">
    <property type="protein sequence ID" value="CAL4140585.1"/>
    <property type="molecule type" value="Genomic_DNA"/>
</dbReference>
<keyword evidence="7" id="KW-1185">Reference proteome</keyword>
<dbReference type="SMART" id="SM00571">
    <property type="entry name" value="DDT"/>
    <property type="match status" value="1"/>
</dbReference>
<name>A0AAV2RV03_MEGNR</name>
<comment type="caution">
    <text evidence="6">The sequence shown here is derived from an EMBL/GenBank/DDBJ whole genome shotgun (WGS) entry which is preliminary data.</text>
</comment>
<dbReference type="Proteomes" id="UP001497623">
    <property type="component" value="Unassembled WGS sequence"/>
</dbReference>
<evidence type="ECO:0000256" key="1">
    <source>
        <dbReference type="ARBA" id="ARBA00004123"/>
    </source>
</evidence>
<evidence type="ECO:0000313" key="6">
    <source>
        <dbReference type="EMBL" id="CAL4140585.1"/>
    </source>
</evidence>
<evidence type="ECO:0000259" key="5">
    <source>
        <dbReference type="PROSITE" id="PS50827"/>
    </source>
</evidence>
<dbReference type="InterPro" id="IPR047174">
    <property type="entry name" value="BAZ1B"/>
</dbReference>
<accession>A0AAV2RV03</accession>
<sequence>METERKKSRTSCPPMSTTFAYASQIGFSHYPDWSKVNTTRLNLATFGARLAKPSLSSLKHSVVPWTSLIEVVAVTFLCKAGHSNRDKIVLELLSPPLSTMFAYASQIGYLTVRVTSLAEEDDYRVRILNIIGPVTDGPTINTNNNTVLPKKSAGFFFCNEFPCSSDRYEGPYSNKMIYVALPYTGDKSVLTNIYYIILMRVHKIPPKEHFRLFVRANAIRPRSSSTTPWMVKEDLVKQYHIPSKLPSIFNMKPQPQKRKAEEPLVREIIKKPKEEIDPQQTVEKPGPKPGSKHSPKKVDESGDPKILKKRGPKPGSKRTPKMDLSSYFKKAEDGTVTKVENGPVPGMSPAIKVEGEVAGKKRGRPKMKQSSLFDVKTPNKKTVGANKSQSSPKKSPTKKKLMTPEGIMNLPLMRKLVYEHKHLKGVKGSGRKLVYTMDLAIKKLNREQIMMIPDESLREDLLARQSKVIEQKILADMSPEDKEEYLKQKAKDESERRRLAKNLENMKVEDINLNDLKPLPQPKMVPTPEVIPNSLFGDIVMVTEFLQCYRELLMPDDDINLSTSQLMEALAAGPNGFKATADIFCILLRTIIRDETSKNIKEQYLKIAYFAFLYWERGGCRGLCVKGKDLRQWSTSVADDALCAD</sequence>
<dbReference type="GO" id="GO:0006974">
    <property type="term" value="P:DNA damage response"/>
    <property type="evidence" value="ECO:0007669"/>
    <property type="project" value="TreeGrafter"/>
</dbReference>
<dbReference type="InterPro" id="IPR018501">
    <property type="entry name" value="DDT_dom"/>
</dbReference>
<dbReference type="GO" id="GO:0090535">
    <property type="term" value="C:WICH complex"/>
    <property type="evidence" value="ECO:0007669"/>
    <property type="project" value="InterPro"/>
</dbReference>
<evidence type="ECO:0000256" key="2">
    <source>
        <dbReference type="ARBA" id="ARBA00023242"/>
    </source>
</evidence>
<feature type="non-terminal residue" evidence="6">
    <location>
        <position position="645"/>
    </location>
</feature>
<organism evidence="6 7">
    <name type="scientific">Meganyctiphanes norvegica</name>
    <name type="common">Northern krill</name>
    <name type="synonym">Thysanopoda norvegica</name>
    <dbReference type="NCBI Taxonomy" id="48144"/>
    <lineage>
        <taxon>Eukaryota</taxon>
        <taxon>Metazoa</taxon>
        <taxon>Ecdysozoa</taxon>
        <taxon>Arthropoda</taxon>
        <taxon>Crustacea</taxon>
        <taxon>Multicrustacea</taxon>
        <taxon>Malacostraca</taxon>
        <taxon>Eumalacostraca</taxon>
        <taxon>Eucarida</taxon>
        <taxon>Euphausiacea</taxon>
        <taxon>Euphausiidae</taxon>
        <taxon>Meganyctiphanes</taxon>
    </lineage>
</organism>
<dbReference type="PANTHER" id="PTHR46802">
    <property type="entry name" value="TYROSINE-PROTEIN KINASE BAZ1B"/>
    <property type="match status" value="1"/>
</dbReference>
<evidence type="ECO:0000313" key="7">
    <source>
        <dbReference type="Proteomes" id="UP001497623"/>
    </source>
</evidence>
<feature type="compositionally biased region" description="Basic residues" evidence="4">
    <location>
        <begin position="307"/>
        <end position="319"/>
    </location>
</feature>
<feature type="region of interest" description="Disordered" evidence="4">
    <location>
        <begin position="355"/>
        <end position="403"/>
    </location>
</feature>
<dbReference type="GO" id="GO:0042393">
    <property type="term" value="F:histone binding"/>
    <property type="evidence" value="ECO:0007669"/>
    <property type="project" value="TreeGrafter"/>
</dbReference>
<feature type="coiled-coil region" evidence="3">
    <location>
        <begin position="482"/>
        <end position="509"/>
    </location>
</feature>
<evidence type="ECO:0000256" key="3">
    <source>
        <dbReference type="SAM" id="Coils"/>
    </source>
</evidence>
<feature type="region of interest" description="Disordered" evidence="4">
    <location>
        <begin position="270"/>
        <end position="329"/>
    </location>
</feature>
<comment type="subcellular location">
    <subcellularLocation>
        <location evidence="1">Nucleus</location>
    </subcellularLocation>
</comment>
<feature type="compositionally biased region" description="Basic and acidic residues" evidence="4">
    <location>
        <begin position="296"/>
        <end position="306"/>
    </location>
</feature>
<dbReference type="PANTHER" id="PTHR46802:SF1">
    <property type="entry name" value="TYROSINE-PROTEIN KINASE BAZ1B"/>
    <property type="match status" value="1"/>
</dbReference>
<feature type="domain" description="DDT" evidence="5">
    <location>
        <begin position="533"/>
        <end position="597"/>
    </location>
</feature>
<dbReference type="PROSITE" id="PS50827">
    <property type="entry name" value="DDT"/>
    <property type="match status" value="1"/>
</dbReference>